<name>A0A2S9SQ74_9BACT</name>
<evidence type="ECO:0000259" key="2">
    <source>
        <dbReference type="Pfam" id="PF00534"/>
    </source>
</evidence>
<feature type="domain" description="Glycosyl transferase family 1" evidence="2">
    <location>
        <begin position="181"/>
        <end position="336"/>
    </location>
</feature>
<dbReference type="FunFam" id="3.40.50.2000:FF:000119">
    <property type="entry name" value="Glycosyl transferase group 1"/>
    <property type="match status" value="1"/>
</dbReference>
<sequence length="361" mass="42167">MVSSFTGIGRYTYEIADKIEDDSEFELDYFYGYYSKKIMRPKESKDIKNIKSLIIKNQVIKKIVRNILFLSSRFFASNYDLYWQPNFIPNDVIKAKKIITTVHDFSFLLHKDYHPKERIEYFEKYFFKNIVKSDVIITVSEFSKKEILEKLDFQDKDIYVIYNGIDHNLFKIYTDLNTKVNLPEKFILSVGSIEPRKNLLGLLKAYNLLSSEIKREYKLVLAGFKGWENKKIVDLINKDKENIFYLGFISDEELAKVYNLSSCFLFPSFYEGFGLPVLEAMACGTPVICSNTSSLPEVGGDAVIYCDAYDVNDIKEKIEMLLSDELLQKVMIEKGLNRAKLFSWEKSADEHIKIFKELLEK</sequence>
<dbReference type="PANTHER" id="PTHR46401:SF2">
    <property type="entry name" value="GLYCOSYLTRANSFERASE WBBK-RELATED"/>
    <property type="match status" value="1"/>
</dbReference>
<dbReference type="EMBL" id="NXGJ01000002">
    <property type="protein sequence ID" value="PRM88743.1"/>
    <property type="molecule type" value="Genomic_DNA"/>
</dbReference>
<organism evidence="4 5">
    <name type="scientific">Aliarcobacter cryaerophilus</name>
    <dbReference type="NCBI Taxonomy" id="28198"/>
    <lineage>
        <taxon>Bacteria</taxon>
        <taxon>Pseudomonadati</taxon>
        <taxon>Campylobacterota</taxon>
        <taxon>Epsilonproteobacteria</taxon>
        <taxon>Campylobacterales</taxon>
        <taxon>Arcobacteraceae</taxon>
        <taxon>Aliarcobacter</taxon>
    </lineage>
</organism>
<accession>A0A2S9SQ74</accession>
<dbReference type="AlphaFoldDB" id="A0A2S9SQ74"/>
<dbReference type="Gene3D" id="3.40.50.2000">
    <property type="entry name" value="Glycogen Phosphorylase B"/>
    <property type="match status" value="2"/>
</dbReference>
<keyword evidence="1 4" id="KW-0808">Transferase</keyword>
<dbReference type="SUPFAM" id="SSF53756">
    <property type="entry name" value="UDP-Glycosyltransferase/glycogen phosphorylase"/>
    <property type="match status" value="1"/>
</dbReference>
<evidence type="ECO:0000313" key="5">
    <source>
        <dbReference type="Proteomes" id="UP000239065"/>
    </source>
</evidence>
<dbReference type="GO" id="GO:0016757">
    <property type="term" value="F:glycosyltransferase activity"/>
    <property type="evidence" value="ECO:0007669"/>
    <property type="project" value="InterPro"/>
</dbReference>
<feature type="domain" description="Glycosyltransferase subfamily 4-like N-terminal" evidence="3">
    <location>
        <begin position="7"/>
        <end position="168"/>
    </location>
</feature>
<proteinExistence type="predicted"/>
<dbReference type="InterPro" id="IPR001296">
    <property type="entry name" value="Glyco_trans_1"/>
</dbReference>
<dbReference type="PANTHER" id="PTHR46401">
    <property type="entry name" value="GLYCOSYLTRANSFERASE WBBK-RELATED"/>
    <property type="match status" value="1"/>
</dbReference>
<dbReference type="InterPro" id="IPR028098">
    <property type="entry name" value="Glyco_trans_4-like_N"/>
</dbReference>
<dbReference type="CDD" id="cd03809">
    <property type="entry name" value="GT4_MtfB-like"/>
    <property type="match status" value="1"/>
</dbReference>
<comment type="caution">
    <text evidence="4">The sequence shown here is derived from an EMBL/GenBank/DDBJ whole genome shotgun (WGS) entry which is preliminary data.</text>
</comment>
<protein>
    <submittedName>
        <fullName evidence="4">Glycosyl transferase family 1</fullName>
    </submittedName>
</protein>
<reference evidence="4 5" key="1">
    <citation type="submission" date="2017-09" db="EMBL/GenBank/DDBJ databases">
        <title>Reassesment of A. cryaerophilus.</title>
        <authorList>
            <person name="Perez-Cataluna A."/>
            <person name="Collado L."/>
            <person name="Salgado O."/>
            <person name="Lefinanco V."/>
            <person name="Figueras M.J."/>
        </authorList>
    </citation>
    <scope>NUCLEOTIDE SEQUENCE [LARGE SCALE GENOMIC DNA]</scope>
    <source>
        <strain evidence="4 5">LMG 9861</strain>
    </source>
</reference>
<evidence type="ECO:0000313" key="4">
    <source>
        <dbReference type="EMBL" id="PRM88743.1"/>
    </source>
</evidence>
<gene>
    <name evidence="4" type="ORF">CJ669_03090</name>
</gene>
<evidence type="ECO:0000256" key="1">
    <source>
        <dbReference type="ARBA" id="ARBA00022679"/>
    </source>
</evidence>
<evidence type="ECO:0000259" key="3">
    <source>
        <dbReference type="Pfam" id="PF13439"/>
    </source>
</evidence>
<dbReference type="Pfam" id="PF00534">
    <property type="entry name" value="Glycos_transf_1"/>
    <property type="match status" value="1"/>
</dbReference>
<dbReference type="Pfam" id="PF13439">
    <property type="entry name" value="Glyco_transf_4"/>
    <property type="match status" value="1"/>
</dbReference>
<dbReference type="Proteomes" id="UP000239065">
    <property type="component" value="Unassembled WGS sequence"/>
</dbReference>